<dbReference type="Proteomes" id="UP000283295">
    <property type="component" value="Unassembled WGS sequence"/>
</dbReference>
<dbReference type="OrthoDB" id="9811615at2"/>
<name>A0A412IIR6_9FIRM</name>
<evidence type="ECO:0000313" key="5">
    <source>
        <dbReference type="Proteomes" id="UP000283295"/>
    </source>
</evidence>
<dbReference type="InterPro" id="IPR031107">
    <property type="entry name" value="Small_HSP"/>
</dbReference>
<dbReference type="InterPro" id="IPR008978">
    <property type="entry name" value="HSP20-like_chaperone"/>
</dbReference>
<dbReference type="Gene3D" id="2.60.40.790">
    <property type="match status" value="1"/>
</dbReference>
<comment type="similarity">
    <text evidence="1 2">Belongs to the small heat shock protein (HSP20) family.</text>
</comment>
<dbReference type="EMBL" id="QRVK01000047">
    <property type="protein sequence ID" value="RGS37174.1"/>
    <property type="molecule type" value="Genomic_DNA"/>
</dbReference>
<dbReference type="PROSITE" id="PS01031">
    <property type="entry name" value="SHSP"/>
    <property type="match status" value="1"/>
</dbReference>
<dbReference type="InterPro" id="IPR002068">
    <property type="entry name" value="A-crystallin/Hsp20_dom"/>
</dbReference>
<dbReference type="CDD" id="cd06471">
    <property type="entry name" value="ACD_LpsHSP_like"/>
    <property type="match status" value="1"/>
</dbReference>
<dbReference type="AlphaFoldDB" id="A0A412IIR6"/>
<proteinExistence type="inferred from homology"/>
<dbReference type="SUPFAM" id="SSF49764">
    <property type="entry name" value="HSP20-like chaperones"/>
    <property type="match status" value="1"/>
</dbReference>
<organism evidence="4 5">
    <name type="scientific">Coprococcus eutactus</name>
    <dbReference type="NCBI Taxonomy" id="33043"/>
    <lineage>
        <taxon>Bacteria</taxon>
        <taxon>Bacillati</taxon>
        <taxon>Bacillota</taxon>
        <taxon>Clostridia</taxon>
        <taxon>Lachnospirales</taxon>
        <taxon>Lachnospiraceae</taxon>
        <taxon>Coprococcus</taxon>
    </lineage>
</organism>
<reference evidence="4 5" key="1">
    <citation type="submission" date="2018-08" db="EMBL/GenBank/DDBJ databases">
        <title>A genome reference for cultivated species of the human gut microbiota.</title>
        <authorList>
            <person name="Zou Y."/>
            <person name="Xue W."/>
            <person name="Luo G."/>
        </authorList>
    </citation>
    <scope>NUCLEOTIDE SEQUENCE [LARGE SCALE GENOMIC DNA]</scope>
    <source>
        <strain evidence="4 5">AF22-21</strain>
    </source>
</reference>
<feature type="domain" description="SHSP" evidence="3">
    <location>
        <begin position="42"/>
        <end position="159"/>
    </location>
</feature>
<comment type="caution">
    <text evidence="4">The sequence shown here is derived from an EMBL/GenBank/DDBJ whole genome shotgun (WGS) entry which is preliminary data.</text>
</comment>
<evidence type="ECO:0000313" key="4">
    <source>
        <dbReference type="EMBL" id="RGS37174.1"/>
    </source>
</evidence>
<evidence type="ECO:0000256" key="2">
    <source>
        <dbReference type="RuleBase" id="RU003616"/>
    </source>
</evidence>
<evidence type="ECO:0000256" key="1">
    <source>
        <dbReference type="PROSITE-ProRule" id="PRU00285"/>
    </source>
</evidence>
<accession>A0A412IIR6</accession>
<dbReference type="Pfam" id="PF00011">
    <property type="entry name" value="HSP20"/>
    <property type="match status" value="1"/>
</dbReference>
<evidence type="ECO:0000259" key="3">
    <source>
        <dbReference type="PROSITE" id="PS01031"/>
    </source>
</evidence>
<protein>
    <submittedName>
        <fullName evidence="4">Hsp20/alpha crystallin family protein</fullName>
    </submittedName>
</protein>
<gene>
    <name evidence="4" type="ORF">DWX94_12555</name>
</gene>
<dbReference type="PANTHER" id="PTHR11527">
    <property type="entry name" value="HEAT-SHOCK PROTEIN 20 FAMILY MEMBER"/>
    <property type="match status" value="1"/>
</dbReference>
<sequence>MLPSIFGEDLFDDWMNDYFPFGKDFDKEFSKALAPTERALYGKHAKNMMKTDVRETDDSYEVDMDLPGFKKDEVKVQLADGYLTIEAAKGLDKDEKDKKSGKYIRRERYAGSMSRSFYVGEGVTQEDIHAKYEHGVLKLSIPKKEEQKKVEKSNYIAIE</sequence>
<dbReference type="RefSeq" id="WP_119203237.1">
    <property type="nucleotide sequence ID" value="NZ_JAJCMH010000001.1"/>
</dbReference>